<accession>A0ABP7FMV0</accession>
<evidence type="ECO:0000256" key="1">
    <source>
        <dbReference type="SAM" id="MobiDB-lite"/>
    </source>
</evidence>
<reference evidence="3" key="1">
    <citation type="journal article" date="2019" name="Int. J. Syst. Evol. Microbiol.">
        <title>The Global Catalogue of Microorganisms (GCM) 10K type strain sequencing project: providing services to taxonomists for standard genome sequencing and annotation.</title>
        <authorList>
            <consortium name="The Broad Institute Genomics Platform"/>
            <consortium name="The Broad Institute Genome Sequencing Center for Infectious Disease"/>
            <person name="Wu L."/>
            <person name="Ma J."/>
        </authorList>
    </citation>
    <scope>NUCLEOTIDE SEQUENCE [LARGE SCALE GENOMIC DNA]</scope>
    <source>
        <strain evidence="3">JCM 30846</strain>
    </source>
</reference>
<comment type="caution">
    <text evidence="2">The sequence shown here is derived from an EMBL/GenBank/DDBJ whole genome shotgun (WGS) entry which is preliminary data.</text>
</comment>
<organism evidence="2 3">
    <name type="scientific">Streptomyces tremellae</name>
    <dbReference type="NCBI Taxonomy" id="1124239"/>
    <lineage>
        <taxon>Bacteria</taxon>
        <taxon>Bacillati</taxon>
        <taxon>Actinomycetota</taxon>
        <taxon>Actinomycetes</taxon>
        <taxon>Kitasatosporales</taxon>
        <taxon>Streptomycetaceae</taxon>
        <taxon>Streptomyces</taxon>
    </lineage>
</organism>
<gene>
    <name evidence="2" type="ORF">GCM10023082_45080</name>
</gene>
<feature type="region of interest" description="Disordered" evidence="1">
    <location>
        <begin position="67"/>
        <end position="133"/>
    </location>
</feature>
<dbReference type="EMBL" id="BAABEP010000036">
    <property type="protein sequence ID" value="GAA3743279.1"/>
    <property type="molecule type" value="Genomic_DNA"/>
</dbReference>
<evidence type="ECO:0000313" key="3">
    <source>
        <dbReference type="Proteomes" id="UP001499884"/>
    </source>
</evidence>
<proteinExistence type="predicted"/>
<protein>
    <submittedName>
        <fullName evidence="2">Uncharacterized protein</fullName>
    </submittedName>
</protein>
<sequence length="133" mass="13033">MAGSRPVSSAGVGSTDVNSPFRAAAKMLCIRSATGAGTPCARACSRKAPSVTAVRVKGLPVARDAIPATASKSSAAGPVSGGVGPSNRPSSARIAAVASARSSWPVQATGPSTGRAMSPVRRADFRNSSAPAA</sequence>
<name>A0ABP7FMV0_9ACTN</name>
<dbReference type="Proteomes" id="UP001499884">
    <property type="component" value="Unassembled WGS sequence"/>
</dbReference>
<evidence type="ECO:0000313" key="2">
    <source>
        <dbReference type="EMBL" id="GAA3743279.1"/>
    </source>
</evidence>
<feature type="compositionally biased region" description="Low complexity" evidence="1">
    <location>
        <begin position="85"/>
        <end position="103"/>
    </location>
</feature>
<keyword evidence="3" id="KW-1185">Reference proteome</keyword>